<dbReference type="InterPro" id="IPR036638">
    <property type="entry name" value="HLH_DNA-bd_sf"/>
</dbReference>
<dbReference type="InterPro" id="IPR011598">
    <property type="entry name" value="bHLH_dom"/>
</dbReference>
<feature type="non-terminal residue" evidence="8">
    <location>
        <position position="1"/>
    </location>
</feature>
<evidence type="ECO:0000313" key="9">
    <source>
        <dbReference type="Proteomes" id="UP000011976"/>
    </source>
</evidence>
<name>M9LJZ9_PSEA3</name>
<dbReference type="SUPFAM" id="SSF47459">
    <property type="entry name" value="HLH, helix-loop-helix DNA-binding domain"/>
    <property type="match status" value="1"/>
</dbReference>
<accession>M9LJZ9</accession>
<keyword evidence="2" id="KW-0805">Transcription regulation</keyword>
<keyword evidence="5" id="KW-0539">Nucleus</keyword>
<dbReference type="InterPro" id="IPR052207">
    <property type="entry name" value="Max-like/E-box_TFs"/>
</dbReference>
<protein>
    <recommendedName>
        <fullName evidence="7">BHLH domain-containing protein</fullName>
    </recommendedName>
</protein>
<comment type="subcellular location">
    <subcellularLocation>
        <location evidence="1">Nucleus</location>
    </subcellularLocation>
</comment>
<dbReference type="Proteomes" id="UP000011976">
    <property type="component" value="Unassembled WGS sequence"/>
</dbReference>
<feature type="region of interest" description="Disordered" evidence="6">
    <location>
        <begin position="316"/>
        <end position="370"/>
    </location>
</feature>
<evidence type="ECO:0000256" key="3">
    <source>
        <dbReference type="ARBA" id="ARBA00023125"/>
    </source>
</evidence>
<feature type="compositionally biased region" description="Polar residues" evidence="6">
    <location>
        <begin position="37"/>
        <end position="50"/>
    </location>
</feature>
<dbReference type="Gene3D" id="4.10.280.10">
    <property type="entry name" value="Helix-loop-helix DNA-binding domain"/>
    <property type="match status" value="1"/>
</dbReference>
<organism evidence="8 9">
    <name type="scientific">Pseudozyma antarctica (strain T-34)</name>
    <name type="common">Yeast</name>
    <name type="synonym">Candida antarctica</name>
    <dbReference type="NCBI Taxonomy" id="1151754"/>
    <lineage>
        <taxon>Eukaryota</taxon>
        <taxon>Fungi</taxon>
        <taxon>Dikarya</taxon>
        <taxon>Basidiomycota</taxon>
        <taxon>Ustilaginomycotina</taxon>
        <taxon>Ustilaginomycetes</taxon>
        <taxon>Ustilaginales</taxon>
        <taxon>Ustilaginaceae</taxon>
        <taxon>Moesziomyces</taxon>
    </lineage>
</organism>
<dbReference type="GO" id="GO:0000981">
    <property type="term" value="F:DNA-binding transcription factor activity, RNA polymerase II-specific"/>
    <property type="evidence" value="ECO:0007669"/>
    <property type="project" value="TreeGrafter"/>
</dbReference>
<dbReference type="GO" id="GO:0000978">
    <property type="term" value="F:RNA polymerase II cis-regulatory region sequence-specific DNA binding"/>
    <property type="evidence" value="ECO:0007669"/>
    <property type="project" value="TreeGrafter"/>
</dbReference>
<keyword evidence="4" id="KW-0804">Transcription</keyword>
<evidence type="ECO:0000313" key="8">
    <source>
        <dbReference type="EMBL" id="GAC71696.1"/>
    </source>
</evidence>
<feature type="compositionally biased region" description="Polar residues" evidence="6">
    <location>
        <begin position="82"/>
        <end position="91"/>
    </location>
</feature>
<feature type="compositionally biased region" description="Low complexity" evidence="6">
    <location>
        <begin position="13"/>
        <end position="29"/>
    </location>
</feature>
<dbReference type="EMBL" id="DF196771">
    <property type="protein sequence ID" value="GAC71696.1"/>
    <property type="molecule type" value="Genomic_DNA"/>
</dbReference>
<gene>
    <name evidence="8" type="ORF">PANT_5c00027</name>
</gene>
<dbReference type="SMART" id="SM00353">
    <property type="entry name" value="HLH"/>
    <property type="match status" value="1"/>
</dbReference>
<feature type="compositionally biased region" description="Low complexity" evidence="6">
    <location>
        <begin position="122"/>
        <end position="133"/>
    </location>
</feature>
<proteinExistence type="predicted"/>
<feature type="region of interest" description="Disordered" evidence="6">
    <location>
        <begin position="1"/>
        <end position="141"/>
    </location>
</feature>
<sequence>GNANGHANGGASGPSSRRASITNAADAAATHSRHQSTDVAQSEGTSSTPSPIDLSGGGAMPPPSGPTNKILTPSSIMGIRSSPGSQAQSPNSRASGAASLSALKGKARDELRSQPPPPPPQQQQAMVQQQLQPDGMGMASQPTHQMYANIAPFPSAAAHMGAAPKVTFNLPQMGGMPIQPGGLSQAERDAWLSYKSAGGLESRRTSHKAAEQKRRDSLKFCFDELRGLLPAITLDEDAPNGSLLGPDGVEEDREAERFNPADVGDPEMARSANKAISKVALLRHSNEYLIRLKKRLDRRDQALAVCRNEIHELREKLGLPPSDDPSVSGRGAPLGWTDADDYDEGMGDHSAAMSAAQSPSDAKPEMDQTA</sequence>
<evidence type="ECO:0000256" key="4">
    <source>
        <dbReference type="ARBA" id="ARBA00023163"/>
    </source>
</evidence>
<evidence type="ECO:0000256" key="5">
    <source>
        <dbReference type="ARBA" id="ARBA00023242"/>
    </source>
</evidence>
<keyword evidence="3" id="KW-0238">DNA-binding</keyword>
<evidence type="ECO:0000256" key="6">
    <source>
        <dbReference type="SAM" id="MobiDB-lite"/>
    </source>
</evidence>
<evidence type="ECO:0000256" key="1">
    <source>
        <dbReference type="ARBA" id="ARBA00004123"/>
    </source>
</evidence>
<dbReference type="PROSITE" id="PS50888">
    <property type="entry name" value="BHLH"/>
    <property type="match status" value="1"/>
</dbReference>
<feature type="compositionally biased region" description="Low complexity" evidence="6">
    <location>
        <begin position="92"/>
        <end position="104"/>
    </location>
</feature>
<dbReference type="GO" id="GO:0046983">
    <property type="term" value="F:protein dimerization activity"/>
    <property type="evidence" value="ECO:0007669"/>
    <property type="project" value="InterPro"/>
</dbReference>
<dbReference type="AlphaFoldDB" id="M9LJZ9"/>
<dbReference type="PANTHER" id="PTHR15741">
    <property type="entry name" value="BASIC HELIX-LOOP-HELIX ZIP TRANSCRIPTION FACTOR"/>
    <property type="match status" value="1"/>
</dbReference>
<dbReference type="GO" id="GO:0005634">
    <property type="term" value="C:nucleus"/>
    <property type="evidence" value="ECO:0007669"/>
    <property type="project" value="UniProtKB-SubCell"/>
</dbReference>
<evidence type="ECO:0000259" key="7">
    <source>
        <dbReference type="PROSITE" id="PS50888"/>
    </source>
</evidence>
<reference evidence="9" key="1">
    <citation type="journal article" date="2013" name="Genome Announc.">
        <title>Genome sequence of the basidiomycetous yeast Pseudozyma antarctica T-34, a producer of the glycolipid biosurfactants mannosylerythritol lipids.</title>
        <authorList>
            <person name="Morita T."/>
            <person name="Koike H."/>
            <person name="Koyama Y."/>
            <person name="Hagiwara H."/>
            <person name="Ito E."/>
            <person name="Fukuoka T."/>
            <person name="Imura T."/>
            <person name="Machida M."/>
            <person name="Kitamoto D."/>
        </authorList>
    </citation>
    <scope>NUCLEOTIDE SEQUENCE [LARGE SCALE GENOMIC DNA]</scope>
    <source>
        <strain evidence="9">T-34</strain>
    </source>
</reference>
<dbReference type="Pfam" id="PF00010">
    <property type="entry name" value="HLH"/>
    <property type="match status" value="1"/>
</dbReference>
<evidence type="ECO:0000256" key="2">
    <source>
        <dbReference type="ARBA" id="ARBA00023015"/>
    </source>
</evidence>
<feature type="domain" description="BHLH" evidence="7">
    <location>
        <begin position="202"/>
        <end position="292"/>
    </location>
</feature>
<dbReference type="PANTHER" id="PTHR15741:SF38">
    <property type="entry name" value="BHLH DOMAIN-CONTAINING PROTEIN"/>
    <property type="match status" value="1"/>
</dbReference>